<dbReference type="EMBL" id="LJTC01000002">
    <property type="protein sequence ID" value="KPM84881.1"/>
    <property type="molecule type" value="Genomic_DNA"/>
</dbReference>
<dbReference type="OrthoDB" id="652634at2"/>
<reference evidence="2 3" key="1">
    <citation type="submission" date="2015-09" db="EMBL/GenBank/DDBJ databases">
        <title>Draft Genome Sequence of Pseudoalteromonas lipolytica UCD-48B.</title>
        <authorList>
            <person name="Krusor M."/>
            <person name="Coil D.A."/>
            <person name="Lang J.M."/>
            <person name="Eisen J.A."/>
            <person name="Alexiev A."/>
        </authorList>
    </citation>
    <scope>NUCLEOTIDE SEQUENCE [LARGE SCALE GENOMIC DNA]</scope>
    <source>
        <strain evidence="2 3">UCD-48B</strain>
    </source>
</reference>
<dbReference type="RefSeq" id="WP_054551640.1">
    <property type="nucleotide sequence ID" value="NZ_LJTC01000002.1"/>
</dbReference>
<dbReference type="Proteomes" id="UP000050378">
    <property type="component" value="Unassembled WGS sequence"/>
</dbReference>
<dbReference type="STRING" id="570156.AOG27_03630"/>
<dbReference type="AlphaFoldDB" id="A0A0P7DU02"/>
<protein>
    <submittedName>
        <fullName evidence="2">Alpha/beta hydrolase</fullName>
    </submittedName>
</protein>
<evidence type="ECO:0000259" key="1">
    <source>
        <dbReference type="Pfam" id="PF20408"/>
    </source>
</evidence>
<feature type="domain" description="KANL3/Tex30 alpha/beta hydrolase-like" evidence="1">
    <location>
        <begin position="13"/>
        <end position="205"/>
    </location>
</feature>
<dbReference type="Pfam" id="PF20408">
    <property type="entry name" value="Abhydrolase_11"/>
    <property type="match status" value="1"/>
</dbReference>
<dbReference type="PANTHER" id="PTHR13136:SF11">
    <property type="entry name" value="TESTIS-EXPRESSED PROTEIN 30"/>
    <property type="match status" value="1"/>
</dbReference>
<evidence type="ECO:0000313" key="3">
    <source>
        <dbReference type="Proteomes" id="UP000050378"/>
    </source>
</evidence>
<keyword evidence="2" id="KW-0378">Hydrolase</keyword>
<comment type="caution">
    <text evidence="2">The sequence shown here is derived from an EMBL/GenBank/DDBJ whole genome shotgun (WGS) entry which is preliminary data.</text>
</comment>
<dbReference type="Gene3D" id="3.40.50.1820">
    <property type="entry name" value="alpha/beta hydrolase"/>
    <property type="match status" value="1"/>
</dbReference>
<sequence length="214" mass="23646">MLQWFKSATGKARAQFIFAHGAGAGSDSEFMQTMANLISQHGIDVALFDFQYMQIAKETGKRRPPERAPKLLAYFGEVLAERQPELPLFIGGKSMGGRMASMLCTEQGLANIAGVVAFGYPFHPPGKPEKLRIDHFVDMPCPFLVLQGERDTFGDQQELAELKMVNPPEIKFLKDGDHSLKPRKKSGISEQENLQQAADYAAQFILNLAAGDTQ</sequence>
<gene>
    <name evidence="2" type="ORF">AOG27_03630</name>
</gene>
<dbReference type="GO" id="GO:0016787">
    <property type="term" value="F:hydrolase activity"/>
    <property type="evidence" value="ECO:0007669"/>
    <property type="project" value="UniProtKB-KW"/>
</dbReference>
<name>A0A0P7DU02_9GAMM</name>
<accession>A0A0P7DU02</accession>
<dbReference type="InterPro" id="IPR029058">
    <property type="entry name" value="AB_hydrolase_fold"/>
</dbReference>
<proteinExistence type="predicted"/>
<evidence type="ECO:0000313" key="2">
    <source>
        <dbReference type="EMBL" id="KPM84881.1"/>
    </source>
</evidence>
<dbReference type="SUPFAM" id="SSF53474">
    <property type="entry name" value="alpha/beta-Hydrolases"/>
    <property type="match status" value="1"/>
</dbReference>
<dbReference type="InterPro" id="IPR026555">
    <property type="entry name" value="NSL3/Tex30"/>
</dbReference>
<dbReference type="InterPro" id="IPR046879">
    <property type="entry name" value="KANL3/Tex30_Abhydrolase"/>
</dbReference>
<organism evidence="2 3">
    <name type="scientific">Pseudoalteromonas lipolytica</name>
    <dbReference type="NCBI Taxonomy" id="570156"/>
    <lineage>
        <taxon>Bacteria</taxon>
        <taxon>Pseudomonadati</taxon>
        <taxon>Pseudomonadota</taxon>
        <taxon>Gammaproteobacteria</taxon>
        <taxon>Alteromonadales</taxon>
        <taxon>Pseudoalteromonadaceae</taxon>
        <taxon>Pseudoalteromonas</taxon>
    </lineage>
</organism>
<dbReference type="PANTHER" id="PTHR13136">
    <property type="entry name" value="TESTIS DEVELOPMENT PROTEIN PRTD"/>
    <property type="match status" value="1"/>
</dbReference>
<dbReference type="PATRIC" id="fig|570156.3.peg.717"/>